<reference evidence="1 2" key="1">
    <citation type="submission" date="2020-08" db="EMBL/GenBank/DDBJ databases">
        <title>Genomic Encyclopedia of Type Strains, Phase III (KMG-III): the genomes of soil and plant-associated and newly described type strains.</title>
        <authorList>
            <person name="Whitman W."/>
        </authorList>
    </citation>
    <scope>NUCLEOTIDE SEQUENCE [LARGE SCALE GENOMIC DNA]</scope>
    <source>
        <strain evidence="1 2">CECT 8897</strain>
    </source>
</reference>
<dbReference type="EMBL" id="JACHXD010000010">
    <property type="protein sequence ID" value="MBB3120597.1"/>
    <property type="molecule type" value="Genomic_DNA"/>
</dbReference>
<dbReference type="Proteomes" id="UP000541535">
    <property type="component" value="Unassembled WGS sequence"/>
</dbReference>
<gene>
    <name evidence="1" type="ORF">FHS03_003664</name>
</gene>
<comment type="caution">
    <text evidence="1">The sequence shown here is derived from an EMBL/GenBank/DDBJ whole genome shotgun (WGS) entry which is preliminary data.</text>
</comment>
<dbReference type="RefSeq" id="WP_183442364.1">
    <property type="nucleotide sequence ID" value="NZ_JACHXD010000010.1"/>
</dbReference>
<protein>
    <submittedName>
        <fullName evidence="1">Uncharacterized protein</fullName>
    </submittedName>
</protein>
<organism evidence="1 2">
    <name type="scientific">Pseudoduganella violacea</name>
    <dbReference type="NCBI Taxonomy" id="1715466"/>
    <lineage>
        <taxon>Bacteria</taxon>
        <taxon>Pseudomonadati</taxon>
        <taxon>Pseudomonadota</taxon>
        <taxon>Betaproteobacteria</taxon>
        <taxon>Burkholderiales</taxon>
        <taxon>Oxalobacteraceae</taxon>
        <taxon>Telluria group</taxon>
        <taxon>Pseudoduganella</taxon>
    </lineage>
</organism>
<evidence type="ECO:0000313" key="2">
    <source>
        <dbReference type="Proteomes" id="UP000541535"/>
    </source>
</evidence>
<name>A0A7W5BCD5_9BURK</name>
<dbReference type="AlphaFoldDB" id="A0A7W5BCD5"/>
<evidence type="ECO:0000313" key="1">
    <source>
        <dbReference type="EMBL" id="MBB3120597.1"/>
    </source>
</evidence>
<accession>A0A7W5BCD5</accession>
<proteinExistence type="predicted"/>
<keyword evidence="2" id="KW-1185">Reference proteome</keyword>
<sequence>MLLTDTIRRYWRDQSFARSALHVHLAPGELAWLEKRGDQPVANTQGRLSLSTMDGHWQAALAALHVLLDEDDHKHRLPLAISVASRWWPVLMAPWSDALLREPQAGQYLKTQMATQYGEPARSWHVTADDAAYGGPRLVSGIDAALLQGLREAAREHGRRCLSIEPLLSAAWQHMGKAGMQALALLEPGRLLLAASSRGRIYAIHMQPCSGTWLRELPQAWQRWTLRRPELARIAQVAVLNMSSETIAAALLPALGAQFRMLDAPGLPGWQTGVVHAEPVAACA</sequence>